<keyword evidence="1" id="KW-0597">Phosphoprotein</keyword>
<dbReference type="SUPFAM" id="SSF52172">
    <property type="entry name" value="CheY-like"/>
    <property type="match status" value="1"/>
</dbReference>
<dbReference type="EMBL" id="VSSQ01000054">
    <property type="protein sequence ID" value="MPL70675.1"/>
    <property type="molecule type" value="Genomic_DNA"/>
</dbReference>
<organism evidence="4">
    <name type="scientific">bioreactor metagenome</name>
    <dbReference type="NCBI Taxonomy" id="1076179"/>
    <lineage>
        <taxon>unclassified sequences</taxon>
        <taxon>metagenomes</taxon>
        <taxon>ecological metagenomes</taxon>
    </lineage>
</organism>
<dbReference type="PANTHER" id="PTHR44591">
    <property type="entry name" value="STRESS RESPONSE REGULATOR PROTEIN 1"/>
    <property type="match status" value="1"/>
</dbReference>
<accession>A0A644TUV3</accession>
<dbReference type="PROSITE" id="PS50110">
    <property type="entry name" value="RESPONSE_REGULATORY"/>
    <property type="match status" value="1"/>
</dbReference>
<dbReference type="CDD" id="cd00156">
    <property type="entry name" value="REC"/>
    <property type="match status" value="1"/>
</dbReference>
<comment type="caution">
    <text evidence="4">The sequence shown here is derived from an EMBL/GenBank/DDBJ whole genome shotgun (WGS) entry which is preliminary data.</text>
</comment>
<dbReference type="PANTHER" id="PTHR44591:SF3">
    <property type="entry name" value="RESPONSE REGULATORY DOMAIN-CONTAINING PROTEIN"/>
    <property type="match status" value="1"/>
</dbReference>
<dbReference type="Pfam" id="PF00072">
    <property type="entry name" value="Response_reg"/>
    <property type="match status" value="1"/>
</dbReference>
<feature type="region of interest" description="Disordered" evidence="2">
    <location>
        <begin position="209"/>
        <end position="231"/>
    </location>
</feature>
<dbReference type="GO" id="GO:0000160">
    <property type="term" value="P:phosphorelay signal transduction system"/>
    <property type="evidence" value="ECO:0007669"/>
    <property type="project" value="InterPro"/>
</dbReference>
<evidence type="ECO:0000256" key="1">
    <source>
        <dbReference type="ARBA" id="ARBA00022553"/>
    </source>
</evidence>
<dbReference type="AlphaFoldDB" id="A0A644TUV3"/>
<evidence type="ECO:0000256" key="2">
    <source>
        <dbReference type="SAM" id="MobiDB-lite"/>
    </source>
</evidence>
<dbReference type="InterPro" id="IPR050595">
    <property type="entry name" value="Bact_response_regulator"/>
</dbReference>
<gene>
    <name evidence="4" type="primary">rssB_6</name>
    <name evidence="4" type="ORF">SDC9_16435</name>
</gene>
<dbReference type="Gene3D" id="3.40.50.2300">
    <property type="match status" value="1"/>
</dbReference>
<evidence type="ECO:0000259" key="3">
    <source>
        <dbReference type="PROSITE" id="PS50110"/>
    </source>
</evidence>
<dbReference type="InterPro" id="IPR011006">
    <property type="entry name" value="CheY-like_superfamily"/>
</dbReference>
<reference evidence="4" key="1">
    <citation type="submission" date="2019-08" db="EMBL/GenBank/DDBJ databases">
        <authorList>
            <person name="Kucharzyk K."/>
            <person name="Murdoch R.W."/>
            <person name="Higgins S."/>
            <person name="Loffler F."/>
        </authorList>
    </citation>
    <scope>NUCLEOTIDE SEQUENCE</scope>
</reference>
<name>A0A644TUV3_9ZZZZ</name>
<protein>
    <submittedName>
        <fullName evidence="4">Regulator of RpoS</fullName>
    </submittedName>
</protein>
<feature type="domain" description="Response regulatory" evidence="3">
    <location>
        <begin position="80"/>
        <end position="198"/>
    </location>
</feature>
<proteinExistence type="predicted"/>
<dbReference type="SMART" id="SM00448">
    <property type="entry name" value="REC"/>
    <property type="match status" value="1"/>
</dbReference>
<dbReference type="InterPro" id="IPR041657">
    <property type="entry name" value="HTH_17"/>
</dbReference>
<dbReference type="Pfam" id="PF12728">
    <property type="entry name" value="HTH_17"/>
    <property type="match status" value="1"/>
</dbReference>
<dbReference type="InterPro" id="IPR001789">
    <property type="entry name" value="Sig_transdc_resp-reg_receiver"/>
</dbReference>
<evidence type="ECO:0000313" key="4">
    <source>
        <dbReference type="EMBL" id="MPL70675.1"/>
    </source>
</evidence>
<sequence length="231" mass="25630">MGRQEKRVRIFSALEVANICGVVNQTAINWIKSEHLKAFTTPGGQYRVYAEDLIDFLEERKMRIPPELGSPSDSEVDPRLILIVDDDKDLNVVLARMLQRRLPETEILQAFDGFEAGRIITERRPGLIILDFDLPGINGLSLCRRIKSDSSIGKPSVISITGFDTESMRDELLLAGADDFFAKPLDFDGLIYKASGLLQARARGLHERATEGSAEKISQSATEAVRKGTPT</sequence>